<evidence type="ECO:0000259" key="6">
    <source>
        <dbReference type="PROSITE" id="PS50041"/>
    </source>
</evidence>
<comment type="subcellular location">
    <subcellularLocation>
        <location evidence="1">Secreted</location>
    </subcellularLocation>
</comment>
<dbReference type="Proteomes" id="UP001497623">
    <property type="component" value="Unassembled WGS sequence"/>
</dbReference>
<proteinExistence type="predicted"/>
<name>A0AAV2QCM6_MEGNR</name>
<dbReference type="SMART" id="SM00034">
    <property type="entry name" value="CLECT"/>
    <property type="match status" value="2"/>
</dbReference>
<evidence type="ECO:0000256" key="1">
    <source>
        <dbReference type="ARBA" id="ARBA00004613"/>
    </source>
</evidence>
<organism evidence="7 8">
    <name type="scientific">Meganyctiphanes norvegica</name>
    <name type="common">Northern krill</name>
    <name type="synonym">Thysanopoda norvegica</name>
    <dbReference type="NCBI Taxonomy" id="48144"/>
    <lineage>
        <taxon>Eukaryota</taxon>
        <taxon>Metazoa</taxon>
        <taxon>Ecdysozoa</taxon>
        <taxon>Arthropoda</taxon>
        <taxon>Crustacea</taxon>
        <taxon>Multicrustacea</taxon>
        <taxon>Malacostraca</taxon>
        <taxon>Eumalacostraca</taxon>
        <taxon>Eucarida</taxon>
        <taxon>Euphausiacea</taxon>
        <taxon>Euphausiidae</taxon>
        <taxon>Meganyctiphanes</taxon>
    </lineage>
</organism>
<dbReference type="GO" id="GO:0005615">
    <property type="term" value="C:extracellular space"/>
    <property type="evidence" value="ECO:0007669"/>
    <property type="project" value="TreeGrafter"/>
</dbReference>
<dbReference type="InterPro" id="IPR016187">
    <property type="entry name" value="CTDL_fold"/>
</dbReference>
<reference evidence="7 8" key="1">
    <citation type="submission" date="2024-05" db="EMBL/GenBank/DDBJ databases">
        <authorList>
            <person name="Wallberg A."/>
        </authorList>
    </citation>
    <scope>NUCLEOTIDE SEQUENCE [LARGE SCALE GENOMIC DNA]</scope>
</reference>
<dbReference type="InterPro" id="IPR016186">
    <property type="entry name" value="C-type_lectin-like/link_sf"/>
</dbReference>
<feature type="signal peptide" evidence="5">
    <location>
        <begin position="1"/>
        <end position="18"/>
    </location>
</feature>
<gene>
    <name evidence="7" type="ORF">MNOR_LOCUS10045</name>
</gene>
<dbReference type="PANTHER" id="PTHR22799">
    <property type="entry name" value="TETRANECTIN-RELATED"/>
    <property type="match status" value="1"/>
</dbReference>
<evidence type="ECO:0000313" key="7">
    <source>
        <dbReference type="EMBL" id="CAL4076069.1"/>
    </source>
</evidence>
<dbReference type="InterPro" id="IPR051663">
    <property type="entry name" value="CLec_Tetranectin-domain"/>
</dbReference>
<dbReference type="Gene3D" id="1.20.120.20">
    <property type="entry name" value="Apolipoprotein"/>
    <property type="match status" value="1"/>
</dbReference>
<accession>A0AAV2QCM6</accession>
<evidence type="ECO:0000256" key="3">
    <source>
        <dbReference type="ARBA" id="ARBA00022729"/>
    </source>
</evidence>
<keyword evidence="4" id="KW-0430">Lectin</keyword>
<dbReference type="GO" id="GO:0030246">
    <property type="term" value="F:carbohydrate binding"/>
    <property type="evidence" value="ECO:0007669"/>
    <property type="project" value="UniProtKB-KW"/>
</dbReference>
<evidence type="ECO:0000256" key="5">
    <source>
        <dbReference type="SAM" id="SignalP"/>
    </source>
</evidence>
<dbReference type="PANTHER" id="PTHR22799:SF1">
    <property type="entry name" value="C-TYPE LECTIN DOMAIN FAMILY 11 MEMBER A"/>
    <property type="match status" value="1"/>
</dbReference>
<keyword evidence="2" id="KW-0964">Secreted</keyword>
<dbReference type="CDD" id="cd00037">
    <property type="entry name" value="CLECT"/>
    <property type="match status" value="2"/>
</dbReference>
<evidence type="ECO:0000256" key="4">
    <source>
        <dbReference type="ARBA" id="ARBA00022734"/>
    </source>
</evidence>
<feature type="domain" description="C-type lectin" evidence="6">
    <location>
        <begin position="612"/>
        <end position="739"/>
    </location>
</feature>
<dbReference type="Gene3D" id="3.10.100.10">
    <property type="entry name" value="Mannose-Binding Protein A, subunit A"/>
    <property type="match status" value="2"/>
</dbReference>
<comment type="caution">
    <text evidence="7">The sequence shown here is derived from an EMBL/GenBank/DDBJ whole genome shotgun (WGS) entry which is preliminary data.</text>
</comment>
<dbReference type="PROSITE" id="PS50041">
    <property type="entry name" value="C_TYPE_LECTIN_2"/>
    <property type="match status" value="2"/>
</dbReference>
<feature type="chain" id="PRO_5043932004" description="C-type lectin domain-containing protein" evidence="5">
    <location>
        <begin position="19"/>
        <end position="741"/>
    </location>
</feature>
<dbReference type="GO" id="GO:0008083">
    <property type="term" value="F:growth factor activity"/>
    <property type="evidence" value="ECO:0007669"/>
    <property type="project" value="TreeGrafter"/>
</dbReference>
<evidence type="ECO:0000256" key="2">
    <source>
        <dbReference type="ARBA" id="ARBA00022525"/>
    </source>
</evidence>
<dbReference type="EMBL" id="CAXKWB010004990">
    <property type="protein sequence ID" value="CAL4076069.1"/>
    <property type="molecule type" value="Genomic_DNA"/>
</dbReference>
<sequence>MDWAWMSIALLLLTSALPQDSAAAAAAAAAACDDDCKVVLTQEFRSILKQELQPLNLMLNELKPIYEFLNEKFKPLDDIQQEVGTIRRDTRDVFVMSEELLQHTQTVITKQDSMSSDLHSVNTDVQRIVRDTDTLDTKALFLAQNINAVKKSVPELNHKISLLALNITDVKRDTDILKESNEGINTAVVSLEDSVVSVNITSSNTSRMIMQIQQELKGLEVLVTPINEIKQSIQNIDPDIKELNASITDLKSLEMNSNQILQEKVLEVCKSSLNATILGDDVIMEQMEKHVKEINNKRTDSEHIMLNTLLMAGQDLGECPEGFFVSTQCFKVLMEEKTNWSDARERCHSEGLVLAEPADTIAVPLTRFLLQRYGHGSFWINAHIETGKFLWQRSNKTLDSNTRLRTTGQPGDLDSPGDCLSLLVSEDDLEYYPGLPYNPHDCSDNQHYPLCERILQDTQQSLKDPLLVLEENISINIAKMENNVSLILNTIEKRISTLHEAVESHPNTESLKARLRELAGNISTDLTKVSTKLSTRLDDTAKTISTLEVRIESHPNTESLNSRLQELSGNISTDLTKVSTKLSTRLDETAKTISTLKVRIGCLLGIEGFFSLSTQCFKFFTNKKLNWADAKTHCESHGLILVEPADAVALDLRKYVVDNYGDNNVWIGGCADGSKWVWQDTGITLENDNSLWHSYRSPASHTATTWCLLLLSHSINLRAQPGTPYYTDECSITMYPLCEAK</sequence>
<evidence type="ECO:0000313" key="8">
    <source>
        <dbReference type="Proteomes" id="UP001497623"/>
    </source>
</evidence>
<dbReference type="InterPro" id="IPR001304">
    <property type="entry name" value="C-type_lectin-like"/>
</dbReference>
<keyword evidence="3 5" id="KW-0732">Signal</keyword>
<dbReference type="SUPFAM" id="SSF56436">
    <property type="entry name" value="C-type lectin-like"/>
    <property type="match status" value="2"/>
</dbReference>
<dbReference type="AlphaFoldDB" id="A0AAV2QCM6"/>
<feature type="domain" description="C-type lectin" evidence="6">
    <location>
        <begin position="325"/>
        <end position="448"/>
    </location>
</feature>
<keyword evidence="8" id="KW-1185">Reference proteome</keyword>
<protein>
    <recommendedName>
        <fullName evidence="6">C-type lectin domain-containing protein</fullName>
    </recommendedName>
</protein>